<sequence>MESGDQNQFFVDSEWIIVNKRDGKSKQLARSMVFVGREECDIILHSSSIDKRHAVIYFNAKDNLFYIKDLNSTYGTFINDAKIPELTYIKINHMDRIRFVNIDLLIFLFFVISLTRIIPPDTFLICRIPSPSEAQKSLSTSVLSKNDFAPINSSNRTQQSANTFSSTLQTSEEFSIPQRLLNMEDIDFMSTEESKNSNSSVSTIDSLDENKSRVKNKTNGTQLSPVNEGSVHSSREYKFCSDNKTKNKNFEPKEEEKAEASTPSASAMAFTIAFDEGKKKMLCSEPLSPQSDIEYEKPMKENLKENEKISQQQQDCKSPLGSARKNSPPEKGEKDSGVCEDDKSEAGTYTVDAENADPGVEDARKRIDEVFGVAHSSTEKLKSPKMSPNTSSFYLSHEFKEDIQIKSEDDVLSKAIKHEKQKRRLPSVPQIDNDEVSNPLLLKIQKNPNLRSQLLEEISPLWCSKQNDKYTDLKPQKNVTSYSEVKRSNTRKSTSSEVELSQSENASINSDESFEIKSCDSGKCKSDSNTSSHPMRFNRAFALRRARLGIDTPGIPIKKSPSSCTNQKKPNENRFTPSPNFNRTDGGRFSLRVSKNPGENRKPPIGSTANRSSSRENVAKPTHQRKLSDPRIQCQKKGNKHSFSDIENDSSRQSSPLHSPKSVHRSSSFAERENNESNARSSTSNIRALEPFQLTKRIFSTKPHQIARLESSMRVKNFPHDPMSSSFVEKKCSPTDNESSFQKKNSKELSALDHLVISAILQLSAKLRNNLGCILEKSRLNYPKDSEMRLMIEEMIPQFSVSETRFCETSDNTTSKDLSNILKNLKKVEQSLEVISLLVEHGSSISSARNQQQQEKCSATHSRR</sequence>
<feature type="region of interest" description="Disordered" evidence="1">
    <location>
        <begin position="417"/>
        <end position="437"/>
    </location>
</feature>
<evidence type="ECO:0000313" key="4">
    <source>
        <dbReference type="EMBL" id="RWS17756.1"/>
    </source>
</evidence>
<dbReference type="InterPro" id="IPR008984">
    <property type="entry name" value="SMAD_FHA_dom_sf"/>
</dbReference>
<feature type="compositionally biased region" description="Polar residues" evidence="1">
    <location>
        <begin position="151"/>
        <end position="170"/>
    </location>
</feature>
<feature type="region of interest" description="Disordered" evidence="1">
    <location>
        <begin position="302"/>
        <end position="364"/>
    </location>
</feature>
<comment type="caution">
    <text evidence="4">The sequence shown here is derived from an EMBL/GenBank/DDBJ whole genome shotgun (WGS) entry which is preliminary data.</text>
</comment>
<feature type="compositionally biased region" description="Basic and acidic residues" evidence="1">
    <location>
        <begin position="327"/>
        <end position="345"/>
    </location>
</feature>
<feature type="compositionally biased region" description="Polar residues" evidence="1">
    <location>
        <begin position="196"/>
        <end position="205"/>
    </location>
</feature>
<feature type="compositionally biased region" description="Polar residues" evidence="1">
    <location>
        <begin position="560"/>
        <end position="583"/>
    </location>
</feature>
<dbReference type="SUPFAM" id="SSF49879">
    <property type="entry name" value="SMAD/FHA domain"/>
    <property type="match status" value="1"/>
</dbReference>
<dbReference type="PANTHER" id="PTHR15715:SF47">
    <property type="entry name" value="FHA DOMAIN-CONTAINING PROTEIN"/>
    <property type="match status" value="1"/>
</dbReference>
<dbReference type="InterPro" id="IPR000253">
    <property type="entry name" value="FHA_dom"/>
</dbReference>
<feature type="region of interest" description="Disordered" evidence="1">
    <location>
        <begin position="150"/>
        <end position="170"/>
    </location>
</feature>
<feature type="region of interest" description="Disordered" evidence="1">
    <location>
        <begin position="474"/>
        <end position="536"/>
    </location>
</feature>
<keyword evidence="2" id="KW-1133">Transmembrane helix</keyword>
<dbReference type="PANTHER" id="PTHR15715">
    <property type="entry name" value="CENTROSOMAL PROTEIN OF 170 KDA"/>
    <property type="match status" value="1"/>
</dbReference>
<gene>
    <name evidence="4" type="ORF">B4U79_02518</name>
</gene>
<dbReference type="AlphaFoldDB" id="A0A3S3PRF2"/>
<keyword evidence="5" id="KW-1185">Reference proteome</keyword>
<organism evidence="4 5">
    <name type="scientific">Dinothrombium tinctorium</name>
    <dbReference type="NCBI Taxonomy" id="1965070"/>
    <lineage>
        <taxon>Eukaryota</taxon>
        <taxon>Metazoa</taxon>
        <taxon>Ecdysozoa</taxon>
        <taxon>Arthropoda</taxon>
        <taxon>Chelicerata</taxon>
        <taxon>Arachnida</taxon>
        <taxon>Acari</taxon>
        <taxon>Acariformes</taxon>
        <taxon>Trombidiformes</taxon>
        <taxon>Prostigmata</taxon>
        <taxon>Anystina</taxon>
        <taxon>Parasitengona</taxon>
        <taxon>Trombidioidea</taxon>
        <taxon>Trombidiidae</taxon>
        <taxon>Dinothrombium</taxon>
    </lineage>
</organism>
<keyword evidence="2" id="KW-0472">Membrane</keyword>
<dbReference type="SMART" id="SM00240">
    <property type="entry name" value="FHA"/>
    <property type="match status" value="1"/>
</dbReference>
<dbReference type="OrthoDB" id="444265at2759"/>
<reference evidence="4 5" key="1">
    <citation type="journal article" date="2018" name="Gigascience">
        <title>Genomes of trombidid mites reveal novel predicted allergens and laterally-transferred genes associated with secondary metabolism.</title>
        <authorList>
            <person name="Dong X."/>
            <person name="Chaisiri K."/>
            <person name="Xia D."/>
            <person name="Armstrong S.D."/>
            <person name="Fang Y."/>
            <person name="Donnelly M.J."/>
            <person name="Kadowaki T."/>
            <person name="McGarry J.W."/>
            <person name="Darby A.C."/>
            <person name="Makepeace B.L."/>
        </authorList>
    </citation>
    <scope>NUCLEOTIDE SEQUENCE [LARGE SCALE GENOMIC DNA]</scope>
    <source>
        <strain evidence="4">UoL-WK</strain>
    </source>
</reference>
<name>A0A3S3PRF2_9ACAR</name>
<dbReference type="CDD" id="cd22704">
    <property type="entry name" value="FHA_Cep170"/>
    <property type="match status" value="1"/>
</dbReference>
<feature type="compositionally biased region" description="Polar residues" evidence="1">
    <location>
        <begin position="491"/>
        <end position="511"/>
    </location>
</feature>
<evidence type="ECO:0000256" key="2">
    <source>
        <dbReference type="SAM" id="Phobius"/>
    </source>
</evidence>
<feature type="domain" description="FHA" evidence="3">
    <location>
        <begin position="33"/>
        <end position="83"/>
    </location>
</feature>
<proteinExistence type="predicted"/>
<dbReference type="Gene3D" id="2.60.200.20">
    <property type="match status" value="1"/>
</dbReference>
<feature type="region of interest" description="Disordered" evidence="1">
    <location>
        <begin position="191"/>
        <end position="264"/>
    </location>
</feature>
<evidence type="ECO:0000313" key="5">
    <source>
        <dbReference type="Proteomes" id="UP000285301"/>
    </source>
</evidence>
<feature type="region of interest" description="Disordered" evidence="1">
    <location>
        <begin position="552"/>
        <end position="684"/>
    </location>
</feature>
<feature type="compositionally biased region" description="Basic and acidic residues" evidence="1">
    <location>
        <begin position="233"/>
        <end position="259"/>
    </location>
</feature>
<dbReference type="EMBL" id="NCKU01000040">
    <property type="protein sequence ID" value="RWS17756.1"/>
    <property type="molecule type" value="Genomic_DNA"/>
</dbReference>
<dbReference type="PROSITE" id="PS50006">
    <property type="entry name" value="FHA_DOMAIN"/>
    <property type="match status" value="1"/>
</dbReference>
<dbReference type="Proteomes" id="UP000285301">
    <property type="component" value="Unassembled WGS sequence"/>
</dbReference>
<feature type="transmembrane region" description="Helical" evidence="2">
    <location>
        <begin position="99"/>
        <end position="118"/>
    </location>
</feature>
<evidence type="ECO:0000256" key="1">
    <source>
        <dbReference type="SAM" id="MobiDB-lite"/>
    </source>
</evidence>
<dbReference type="STRING" id="1965070.A0A3S3PRF2"/>
<accession>A0A3S3PRF2</accession>
<evidence type="ECO:0000259" key="3">
    <source>
        <dbReference type="PROSITE" id="PS50006"/>
    </source>
</evidence>
<keyword evidence="2" id="KW-0812">Transmembrane</keyword>
<protein>
    <recommendedName>
        <fullName evidence="3">FHA domain-containing protein</fullName>
    </recommendedName>
</protein>
<feature type="compositionally biased region" description="Basic and acidic residues" evidence="1">
    <location>
        <begin position="514"/>
        <end position="526"/>
    </location>
</feature>
<dbReference type="Pfam" id="PF00498">
    <property type="entry name" value="FHA"/>
    <property type="match status" value="1"/>
</dbReference>
<feature type="compositionally biased region" description="Polar residues" evidence="1">
    <location>
        <begin position="217"/>
        <end position="232"/>
    </location>
</feature>
<dbReference type="InterPro" id="IPR051176">
    <property type="entry name" value="Cent_Immune-Sig_Mod"/>
</dbReference>